<name>A0A8T0EMX1_ARGBR</name>
<proteinExistence type="predicted"/>
<keyword evidence="4" id="KW-1185">Reference proteome</keyword>
<sequence length="152" mass="17426">MTLQKVCQDLRKRFRIEYLGHLREFSKIRNESKIKEGDIVLIGDIRLKRINWPLGRVIKLYLGKDKKVRLVEVQTKSGSFLRPIQRLFPLEVSQSEKSAIPCLPKSDSPSTMMIPDGTPTSSDSHAVSDVRQPRRSRYGRLLKPNALLDSLV</sequence>
<dbReference type="Pfam" id="PF18701">
    <property type="entry name" value="DUF5641"/>
    <property type="match status" value="1"/>
</dbReference>
<feature type="domain" description="DUF5641" evidence="2">
    <location>
        <begin position="3"/>
        <end position="90"/>
    </location>
</feature>
<evidence type="ECO:0000313" key="4">
    <source>
        <dbReference type="Proteomes" id="UP000807504"/>
    </source>
</evidence>
<feature type="region of interest" description="Disordered" evidence="1">
    <location>
        <begin position="96"/>
        <end position="135"/>
    </location>
</feature>
<accession>A0A8T0EMX1</accession>
<protein>
    <recommendedName>
        <fullName evidence="2">DUF5641 domain-containing protein</fullName>
    </recommendedName>
</protein>
<reference evidence="3" key="2">
    <citation type="submission" date="2020-06" db="EMBL/GenBank/DDBJ databases">
        <authorList>
            <person name="Sheffer M."/>
        </authorList>
    </citation>
    <scope>NUCLEOTIDE SEQUENCE</scope>
</reference>
<evidence type="ECO:0000259" key="2">
    <source>
        <dbReference type="Pfam" id="PF18701"/>
    </source>
</evidence>
<evidence type="ECO:0000313" key="3">
    <source>
        <dbReference type="EMBL" id="KAF8777077.1"/>
    </source>
</evidence>
<organism evidence="3 4">
    <name type="scientific">Argiope bruennichi</name>
    <name type="common">Wasp spider</name>
    <name type="synonym">Aranea bruennichi</name>
    <dbReference type="NCBI Taxonomy" id="94029"/>
    <lineage>
        <taxon>Eukaryota</taxon>
        <taxon>Metazoa</taxon>
        <taxon>Ecdysozoa</taxon>
        <taxon>Arthropoda</taxon>
        <taxon>Chelicerata</taxon>
        <taxon>Arachnida</taxon>
        <taxon>Araneae</taxon>
        <taxon>Araneomorphae</taxon>
        <taxon>Entelegynae</taxon>
        <taxon>Araneoidea</taxon>
        <taxon>Araneidae</taxon>
        <taxon>Argiope</taxon>
    </lineage>
</organism>
<dbReference type="Proteomes" id="UP000807504">
    <property type="component" value="Unassembled WGS sequence"/>
</dbReference>
<comment type="caution">
    <text evidence="3">The sequence shown here is derived from an EMBL/GenBank/DDBJ whole genome shotgun (WGS) entry which is preliminary data.</text>
</comment>
<evidence type="ECO:0000256" key="1">
    <source>
        <dbReference type="SAM" id="MobiDB-lite"/>
    </source>
</evidence>
<dbReference type="PANTHER" id="PTHR47331:SF2">
    <property type="match status" value="1"/>
</dbReference>
<reference evidence="3" key="1">
    <citation type="journal article" date="2020" name="bioRxiv">
        <title>Chromosome-level reference genome of the European wasp spider Argiope bruennichi: a resource for studies on range expansion and evolutionary adaptation.</title>
        <authorList>
            <person name="Sheffer M.M."/>
            <person name="Hoppe A."/>
            <person name="Krehenwinkel H."/>
            <person name="Uhl G."/>
            <person name="Kuss A.W."/>
            <person name="Jensen L."/>
            <person name="Jensen C."/>
            <person name="Gillespie R.G."/>
            <person name="Hoff K.J."/>
            <person name="Prost S."/>
        </authorList>
    </citation>
    <scope>NUCLEOTIDE SEQUENCE</scope>
</reference>
<dbReference type="AlphaFoldDB" id="A0A8T0EMX1"/>
<dbReference type="PANTHER" id="PTHR47331">
    <property type="entry name" value="PHD-TYPE DOMAIN-CONTAINING PROTEIN"/>
    <property type="match status" value="1"/>
</dbReference>
<gene>
    <name evidence="3" type="ORF">HNY73_014000</name>
</gene>
<dbReference type="EMBL" id="JABXBU010002072">
    <property type="protein sequence ID" value="KAF8777077.1"/>
    <property type="molecule type" value="Genomic_DNA"/>
</dbReference>
<dbReference type="InterPro" id="IPR040676">
    <property type="entry name" value="DUF5641"/>
</dbReference>